<dbReference type="EMBL" id="CAJVPY010018244">
    <property type="protein sequence ID" value="CAG8766072.1"/>
    <property type="molecule type" value="Genomic_DNA"/>
</dbReference>
<dbReference type="Proteomes" id="UP000789405">
    <property type="component" value="Unassembled WGS sequence"/>
</dbReference>
<protein>
    <submittedName>
        <fullName evidence="1">14637_t:CDS:1</fullName>
    </submittedName>
</protein>
<feature type="non-terminal residue" evidence="1">
    <location>
        <position position="1"/>
    </location>
</feature>
<sequence>KNDTTPKRQKPILKKKRHRKGRFTMKFHTEATKSHRKERLMTRFHTEATKSHTERKL</sequence>
<reference evidence="1" key="1">
    <citation type="submission" date="2021-06" db="EMBL/GenBank/DDBJ databases">
        <authorList>
            <person name="Kallberg Y."/>
            <person name="Tangrot J."/>
            <person name="Rosling A."/>
        </authorList>
    </citation>
    <scope>NUCLEOTIDE SEQUENCE</scope>
    <source>
        <strain evidence="1">MA453B</strain>
    </source>
</reference>
<keyword evidence="2" id="KW-1185">Reference proteome</keyword>
<comment type="caution">
    <text evidence="1">The sequence shown here is derived from an EMBL/GenBank/DDBJ whole genome shotgun (WGS) entry which is preliminary data.</text>
</comment>
<gene>
    <name evidence="1" type="ORF">DERYTH_LOCUS18250</name>
</gene>
<evidence type="ECO:0000313" key="2">
    <source>
        <dbReference type="Proteomes" id="UP000789405"/>
    </source>
</evidence>
<dbReference type="AlphaFoldDB" id="A0A9N9NXM4"/>
<name>A0A9N9NXM4_9GLOM</name>
<proteinExistence type="predicted"/>
<organism evidence="1 2">
    <name type="scientific">Dentiscutata erythropus</name>
    <dbReference type="NCBI Taxonomy" id="1348616"/>
    <lineage>
        <taxon>Eukaryota</taxon>
        <taxon>Fungi</taxon>
        <taxon>Fungi incertae sedis</taxon>
        <taxon>Mucoromycota</taxon>
        <taxon>Glomeromycotina</taxon>
        <taxon>Glomeromycetes</taxon>
        <taxon>Diversisporales</taxon>
        <taxon>Gigasporaceae</taxon>
        <taxon>Dentiscutata</taxon>
    </lineage>
</organism>
<evidence type="ECO:0000313" key="1">
    <source>
        <dbReference type="EMBL" id="CAG8766072.1"/>
    </source>
</evidence>
<accession>A0A9N9NXM4</accession>